<dbReference type="GO" id="GO:0046872">
    <property type="term" value="F:metal ion binding"/>
    <property type="evidence" value="ECO:0007669"/>
    <property type="project" value="InterPro"/>
</dbReference>
<keyword evidence="1" id="KW-0436">Ligase</keyword>
<feature type="domain" description="ATP-grasp" evidence="5">
    <location>
        <begin position="118"/>
        <end position="317"/>
    </location>
</feature>
<dbReference type="PANTHER" id="PTHR43585">
    <property type="entry name" value="FUMIPYRROLE BIOSYNTHESIS PROTEIN C"/>
    <property type="match status" value="1"/>
</dbReference>
<dbReference type="OrthoDB" id="9813261at2"/>
<dbReference type="Proteomes" id="UP000001572">
    <property type="component" value="Chromosome"/>
</dbReference>
<dbReference type="AlphaFoldDB" id="A6TPU8"/>
<evidence type="ECO:0000256" key="3">
    <source>
        <dbReference type="ARBA" id="ARBA00022840"/>
    </source>
</evidence>
<dbReference type="Pfam" id="PF18603">
    <property type="entry name" value="LAL_C2"/>
    <property type="match status" value="1"/>
</dbReference>
<dbReference type="Gene3D" id="3.30.470.20">
    <property type="entry name" value="ATP-grasp fold, B domain"/>
    <property type="match status" value="1"/>
</dbReference>
<dbReference type="STRING" id="293826.Amet_2055"/>
<organism evidence="6 7">
    <name type="scientific">Alkaliphilus metalliredigens (strain QYMF)</name>
    <dbReference type="NCBI Taxonomy" id="293826"/>
    <lineage>
        <taxon>Bacteria</taxon>
        <taxon>Bacillati</taxon>
        <taxon>Bacillota</taxon>
        <taxon>Clostridia</taxon>
        <taxon>Peptostreptococcales</taxon>
        <taxon>Natronincolaceae</taxon>
        <taxon>Alkaliphilus</taxon>
    </lineage>
</organism>
<dbReference type="HOGENOM" id="CLU_029016_6_2_9"/>
<proteinExistence type="predicted"/>
<evidence type="ECO:0000259" key="5">
    <source>
        <dbReference type="PROSITE" id="PS50975"/>
    </source>
</evidence>
<dbReference type="GO" id="GO:0016874">
    <property type="term" value="F:ligase activity"/>
    <property type="evidence" value="ECO:0007669"/>
    <property type="project" value="UniProtKB-KW"/>
</dbReference>
<dbReference type="SUPFAM" id="SSF56059">
    <property type="entry name" value="Glutathione synthetase ATP-binding domain-like"/>
    <property type="match status" value="1"/>
</dbReference>
<accession>A6TPU8</accession>
<evidence type="ECO:0000256" key="2">
    <source>
        <dbReference type="ARBA" id="ARBA00022741"/>
    </source>
</evidence>
<dbReference type="KEGG" id="amt:Amet_2055"/>
<gene>
    <name evidence="6" type="ordered locus">Amet_2055</name>
</gene>
<dbReference type="PANTHER" id="PTHR43585:SF2">
    <property type="entry name" value="ATP-GRASP ENZYME FSQD"/>
    <property type="match status" value="1"/>
</dbReference>
<dbReference type="RefSeq" id="WP_012063196.1">
    <property type="nucleotide sequence ID" value="NC_009633.1"/>
</dbReference>
<evidence type="ECO:0000256" key="4">
    <source>
        <dbReference type="PROSITE-ProRule" id="PRU00409"/>
    </source>
</evidence>
<evidence type="ECO:0000313" key="6">
    <source>
        <dbReference type="EMBL" id="ABR48216.1"/>
    </source>
</evidence>
<reference evidence="7" key="1">
    <citation type="journal article" date="2016" name="Genome Announc.">
        <title>Complete genome sequence of Alkaliphilus metalliredigens strain QYMF, an alkaliphilic and metal-reducing bacterium isolated from borax-contaminated leachate ponds.</title>
        <authorList>
            <person name="Hwang C."/>
            <person name="Copeland A."/>
            <person name="Lucas S."/>
            <person name="Lapidus A."/>
            <person name="Barry K."/>
            <person name="Detter J.C."/>
            <person name="Glavina Del Rio T."/>
            <person name="Hammon N."/>
            <person name="Israni S."/>
            <person name="Dalin E."/>
            <person name="Tice H."/>
            <person name="Pitluck S."/>
            <person name="Chertkov O."/>
            <person name="Brettin T."/>
            <person name="Bruce D."/>
            <person name="Han C."/>
            <person name="Schmutz J."/>
            <person name="Larimer F."/>
            <person name="Land M.L."/>
            <person name="Hauser L."/>
            <person name="Kyrpides N."/>
            <person name="Mikhailova N."/>
            <person name="Ye Q."/>
            <person name="Zhou J."/>
            <person name="Richardson P."/>
            <person name="Fields M.W."/>
        </authorList>
    </citation>
    <scope>NUCLEOTIDE SEQUENCE [LARGE SCALE GENOMIC DNA]</scope>
    <source>
        <strain evidence="7">QYMF</strain>
    </source>
</reference>
<dbReference type="InterPro" id="IPR052032">
    <property type="entry name" value="ATP-dep_AA_Ligase"/>
</dbReference>
<dbReference type="InterPro" id="IPR040570">
    <property type="entry name" value="LAL_C2"/>
</dbReference>
<name>A6TPU8_ALKMQ</name>
<sequence length="413" mass="45890">MAHLLMIESFIGGNAVLLPKLLKQLGHTYTFITRSKGIFKSSFHSNEHVVIQHADEIIEANTNDASVVLDTILGKKFDGVITTCDYYIETVVEVAKELSIPCPFPKAVKNVRYKQKLRQTLDAAGISNPQYGLAYNWDEVLLVAKNIGYPVVLKPVDLSSSAYVRLIRSEEDLRDAYHQLNAFPINWRDQERDCTYLLEKYMEGNEVSVEAVTFNGETTIIGITQKSLMGAPYFIEDAHMFPANISHDMKLKISGYVVKALQAAGYDYGVSHTEVKLTDAGPRIVEINPRVAGDYIAEIIKLVCNVDILRAFVDLSIGIEPSITKKETGISSACVRFLTPHRGGKIVNIVGVDTLASDSHIDSFKVEDCIGKTVGDPIDNAGRIGWIITKDTEGYNAMNYAYEAMEHIKLTFE</sequence>
<keyword evidence="7" id="KW-1185">Reference proteome</keyword>
<keyword evidence="2 4" id="KW-0547">Nucleotide-binding</keyword>
<dbReference type="InterPro" id="IPR011761">
    <property type="entry name" value="ATP-grasp"/>
</dbReference>
<dbReference type="eggNOG" id="COG0151">
    <property type="taxonomic scope" value="Bacteria"/>
</dbReference>
<evidence type="ECO:0000313" key="7">
    <source>
        <dbReference type="Proteomes" id="UP000001572"/>
    </source>
</evidence>
<dbReference type="PROSITE" id="PS50975">
    <property type="entry name" value="ATP_GRASP"/>
    <property type="match status" value="1"/>
</dbReference>
<dbReference type="EMBL" id="CP000724">
    <property type="protein sequence ID" value="ABR48216.1"/>
    <property type="molecule type" value="Genomic_DNA"/>
</dbReference>
<keyword evidence="3 4" id="KW-0067">ATP-binding</keyword>
<protein>
    <recommendedName>
        <fullName evidence="5">ATP-grasp domain-containing protein</fullName>
    </recommendedName>
</protein>
<dbReference type="Pfam" id="PF13535">
    <property type="entry name" value="ATP-grasp_4"/>
    <property type="match status" value="1"/>
</dbReference>
<dbReference type="GO" id="GO:0005524">
    <property type="term" value="F:ATP binding"/>
    <property type="evidence" value="ECO:0007669"/>
    <property type="project" value="UniProtKB-UniRule"/>
</dbReference>
<evidence type="ECO:0000256" key="1">
    <source>
        <dbReference type="ARBA" id="ARBA00022598"/>
    </source>
</evidence>